<comment type="caution">
    <text evidence="4">The sequence shown here is derived from an EMBL/GenBank/DDBJ whole genome shotgun (WGS) entry which is preliminary data.</text>
</comment>
<dbReference type="InterPro" id="IPR024618">
    <property type="entry name" value="DUF3857"/>
</dbReference>
<name>A3XI54_LEEBM</name>
<feature type="chain" id="PRO_5002664042" evidence="1">
    <location>
        <begin position="17"/>
        <end position="633"/>
    </location>
</feature>
<accession>A3XI54</accession>
<dbReference type="Pfam" id="PF12969">
    <property type="entry name" value="DUF3857"/>
    <property type="match status" value="1"/>
</dbReference>
<sequence>MAKKLFLILNVVCATAFSQNLELSALTVNPELSQGADSVLRNEEITLDLSDPGKLKTTISRVVTVYNKVGLGDVAAYAYYGNNSKVNDIEAVIYDMAGREKDKIKKRDFKDFSAVSGGSLYEDRRVLYLDYTPTSYPFTIQFTSETTSETTAFIRPWMPISKYDSGTEFSKFTVIYPQEQKPHIKETHFEGYAIEKEELEDRTIWTAKDIAPITWEYHSPALDKRVPRVKCFFDSFYLEGVPGIAKTWKDFGGWMYNDLVKDTQDLDEATLAEVRALVANLEDDEAKARAIYQYVQDKVRYISVQVEIGGWKPMNASDVHRLGYGDCKALSNYTQSLLKAVGIKSYYTVLYGDPGKESLETDVVAIQGNHAILGVQLGDEIKFLECTSQETPFGYMGTFTDDRDVLLLTEDGGKLARTTKYEQDQNVLKLYADFKFDVNGGLEGSLSRSSKGIYYSSRMQLDRMDQKELTDHYYSTFDAINNLSVSAIELNNDRLGITYDERMKAEASNYATKVGEDFLLRPNTFALTRDAIPPRYAERKSDLIILRGTIQNQEVRIQVPEGYAVDALPEGEKIEEAFGSYTTEYLLEGSELLYKRSLKFNEGQYDKAAYETYRDFYKSIVKQDNQKVLIKKL</sequence>
<dbReference type="OrthoDB" id="8595007at2"/>
<feature type="domain" description="DUF3857" evidence="3">
    <location>
        <begin position="53"/>
        <end position="213"/>
    </location>
</feature>
<dbReference type="InterPro" id="IPR002931">
    <property type="entry name" value="Transglutaminase-like"/>
</dbReference>
<dbReference type="AlphaFoldDB" id="A3XI54"/>
<dbReference type="STRING" id="398720.MED217_15900"/>
<dbReference type="InterPro" id="IPR038765">
    <property type="entry name" value="Papain-like_cys_pep_sf"/>
</dbReference>
<evidence type="ECO:0000256" key="1">
    <source>
        <dbReference type="SAM" id="SignalP"/>
    </source>
</evidence>
<dbReference type="eggNOG" id="COG1305">
    <property type="taxonomic scope" value="Bacteria"/>
</dbReference>
<keyword evidence="5" id="KW-1185">Reference proteome</keyword>
<organism evidence="4 5">
    <name type="scientific">Leeuwenhoekiella blandensis (strain CECT 7118 / CCUG 51940 / KCTC 22103 / MED217)</name>
    <name type="common">Flavobacterium sp. (strain MED217)</name>
    <dbReference type="NCBI Taxonomy" id="398720"/>
    <lineage>
        <taxon>Bacteria</taxon>
        <taxon>Pseudomonadati</taxon>
        <taxon>Bacteroidota</taxon>
        <taxon>Flavobacteriia</taxon>
        <taxon>Flavobacteriales</taxon>
        <taxon>Flavobacteriaceae</taxon>
        <taxon>Leeuwenhoekiella</taxon>
    </lineage>
</organism>
<evidence type="ECO:0000259" key="2">
    <source>
        <dbReference type="Pfam" id="PF01841"/>
    </source>
</evidence>
<dbReference type="SUPFAM" id="SSF54001">
    <property type="entry name" value="Cysteine proteinases"/>
    <property type="match status" value="1"/>
</dbReference>
<dbReference type="Proteomes" id="UP000001601">
    <property type="component" value="Unassembled WGS sequence"/>
</dbReference>
<proteinExistence type="predicted"/>
<evidence type="ECO:0000313" key="4">
    <source>
        <dbReference type="EMBL" id="EAQ51041.1"/>
    </source>
</evidence>
<gene>
    <name evidence="4" type="ORF">MED217_15900</name>
</gene>
<evidence type="ECO:0000313" key="5">
    <source>
        <dbReference type="Proteomes" id="UP000001601"/>
    </source>
</evidence>
<keyword evidence="1" id="KW-0732">Signal</keyword>
<dbReference type="Gene3D" id="3.10.620.30">
    <property type="match status" value="1"/>
</dbReference>
<dbReference type="RefSeq" id="WP_009781520.1">
    <property type="nucleotide sequence ID" value="NZ_CH672395.1"/>
</dbReference>
<dbReference type="Gene3D" id="2.60.40.3140">
    <property type="match status" value="1"/>
</dbReference>
<evidence type="ECO:0000259" key="3">
    <source>
        <dbReference type="Pfam" id="PF12969"/>
    </source>
</evidence>
<feature type="signal peptide" evidence="1">
    <location>
        <begin position="1"/>
        <end position="16"/>
    </location>
</feature>
<dbReference type="EMBL" id="AANC01000001">
    <property type="protein sequence ID" value="EAQ51041.1"/>
    <property type="molecule type" value="Genomic_DNA"/>
</dbReference>
<dbReference type="Pfam" id="PF01841">
    <property type="entry name" value="Transglut_core"/>
    <property type="match status" value="1"/>
</dbReference>
<dbReference type="Gene3D" id="2.60.120.1130">
    <property type="match status" value="1"/>
</dbReference>
<reference evidence="4 5" key="1">
    <citation type="journal article" date="2007" name="Nature">
        <title>Light stimulates growth of proteorhodopsin-containing marine Flavobacteria.</title>
        <authorList>
            <person name="Gomez-Consarnau L."/>
            <person name="Gonzalez J.M."/>
            <person name="Coll-Llado M."/>
            <person name="Gourdon P."/>
            <person name="Pascher T."/>
            <person name="Neutze R."/>
            <person name="Pedros-Alio C."/>
            <person name="Pinhassi J."/>
        </authorList>
    </citation>
    <scope>NUCLEOTIDE SEQUENCE [LARGE SCALE GENOMIC DNA]</scope>
    <source>
        <strain evidence="4 5">MED217</strain>
    </source>
</reference>
<feature type="domain" description="Transglutaminase-like" evidence="2">
    <location>
        <begin position="276"/>
        <end position="377"/>
    </location>
</feature>
<dbReference type="HOGENOM" id="CLU_027424_1_0_10"/>
<protein>
    <submittedName>
        <fullName evidence="4">Putative secreted protein</fullName>
    </submittedName>
</protein>